<organism evidence="2 3">
    <name type="scientific">Glonium stellatum</name>
    <dbReference type="NCBI Taxonomy" id="574774"/>
    <lineage>
        <taxon>Eukaryota</taxon>
        <taxon>Fungi</taxon>
        <taxon>Dikarya</taxon>
        <taxon>Ascomycota</taxon>
        <taxon>Pezizomycotina</taxon>
        <taxon>Dothideomycetes</taxon>
        <taxon>Pleosporomycetidae</taxon>
        <taxon>Gloniales</taxon>
        <taxon>Gloniaceae</taxon>
        <taxon>Glonium</taxon>
    </lineage>
</organism>
<protein>
    <submittedName>
        <fullName evidence="2">Uncharacterized protein</fullName>
    </submittedName>
</protein>
<feature type="region of interest" description="Disordered" evidence="1">
    <location>
        <begin position="58"/>
        <end position="85"/>
    </location>
</feature>
<name>A0A8E2FA71_9PEZI</name>
<evidence type="ECO:0000256" key="1">
    <source>
        <dbReference type="SAM" id="MobiDB-lite"/>
    </source>
</evidence>
<dbReference type="EMBL" id="KV748781">
    <property type="protein sequence ID" value="OCL13125.1"/>
    <property type="molecule type" value="Genomic_DNA"/>
</dbReference>
<accession>A0A8E2FA71</accession>
<dbReference type="AlphaFoldDB" id="A0A8E2FA71"/>
<proteinExistence type="predicted"/>
<gene>
    <name evidence="2" type="ORF">AOQ84DRAFT_436536</name>
</gene>
<dbReference type="OrthoDB" id="5360701at2759"/>
<dbReference type="Proteomes" id="UP000250140">
    <property type="component" value="Unassembled WGS sequence"/>
</dbReference>
<feature type="region of interest" description="Disordered" evidence="1">
    <location>
        <begin position="129"/>
        <end position="148"/>
    </location>
</feature>
<reference evidence="2 3" key="1">
    <citation type="journal article" date="2016" name="Nat. Commun.">
        <title>Ectomycorrhizal ecology is imprinted in the genome of the dominant symbiotic fungus Cenococcum geophilum.</title>
        <authorList>
            <consortium name="DOE Joint Genome Institute"/>
            <person name="Peter M."/>
            <person name="Kohler A."/>
            <person name="Ohm R.A."/>
            <person name="Kuo A."/>
            <person name="Krutzmann J."/>
            <person name="Morin E."/>
            <person name="Arend M."/>
            <person name="Barry K.W."/>
            <person name="Binder M."/>
            <person name="Choi C."/>
            <person name="Clum A."/>
            <person name="Copeland A."/>
            <person name="Grisel N."/>
            <person name="Haridas S."/>
            <person name="Kipfer T."/>
            <person name="LaButti K."/>
            <person name="Lindquist E."/>
            <person name="Lipzen A."/>
            <person name="Maire R."/>
            <person name="Meier B."/>
            <person name="Mihaltcheva S."/>
            <person name="Molinier V."/>
            <person name="Murat C."/>
            <person name="Poggeler S."/>
            <person name="Quandt C.A."/>
            <person name="Sperisen C."/>
            <person name="Tritt A."/>
            <person name="Tisserant E."/>
            <person name="Crous P.W."/>
            <person name="Henrissat B."/>
            <person name="Nehls U."/>
            <person name="Egli S."/>
            <person name="Spatafora J.W."/>
            <person name="Grigoriev I.V."/>
            <person name="Martin F.M."/>
        </authorList>
    </citation>
    <scope>NUCLEOTIDE SEQUENCE [LARGE SCALE GENOMIC DNA]</scope>
    <source>
        <strain evidence="2 3">CBS 207.34</strain>
    </source>
</reference>
<evidence type="ECO:0000313" key="2">
    <source>
        <dbReference type="EMBL" id="OCL13125.1"/>
    </source>
</evidence>
<keyword evidence="3" id="KW-1185">Reference proteome</keyword>
<feature type="non-terminal residue" evidence="2">
    <location>
        <position position="229"/>
    </location>
</feature>
<sequence length="229" mass="24462">MKPTTLAMRPQPRPLCQLCEYMLRQPGHPRRFFAASTLLPATSRRPRASKTAFAKTVATQAASASTKPINSTRTSHKSTQNGSQASIELDRAKKLVKAILNSSTIPSEEESLTALRACESAAHLLTASNTNAPASPSSTPSSTNPTSALLTLEPPPPVSTAQIDQLSALAYSLLTHAPVFITPALLTSFVTTQTLLHRPTTLPTAFHLYAHKPIPKPGTNPPVYRPATP</sequence>
<evidence type="ECO:0000313" key="3">
    <source>
        <dbReference type="Proteomes" id="UP000250140"/>
    </source>
</evidence>